<feature type="region of interest" description="Disordered" evidence="1">
    <location>
        <begin position="1"/>
        <end position="31"/>
    </location>
</feature>
<evidence type="ECO:0000313" key="3">
    <source>
        <dbReference type="Proteomes" id="UP000823388"/>
    </source>
</evidence>
<comment type="caution">
    <text evidence="2">The sequence shown here is derived from an EMBL/GenBank/DDBJ whole genome shotgun (WGS) entry which is preliminary data.</text>
</comment>
<accession>A0A8T0TQ36</accession>
<sequence>MGTPTPNITPPQVDPDTYYPKSIPITIGDESGQQASTLYKRTCRPHHSCHCSCVSRIPNHLQSHASGRRQKSSLICICGLRRNEPRRRHAGAGVGFRHDQRPRRGHHDQAAADPT</sequence>
<name>A0A8T0TQ36_PANVG</name>
<dbReference type="EMBL" id="CM029043">
    <property type="protein sequence ID" value="KAG2611838.1"/>
    <property type="molecule type" value="Genomic_DNA"/>
</dbReference>
<keyword evidence="3" id="KW-1185">Reference proteome</keyword>
<protein>
    <submittedName>
        <fullName evidence="2">Uncharacterized protein</fullName>
    </submittedName>
</protein>
<dbReference type="Proteomes" id="UP000823388">
    <property type="component" value="Chromosome 4K"/>
</dbReference>
<dbReference type="AlphaFoldDB" id="A0A8T0TQ36"/>
<reference evidence="2" key="1">
    <citation type="submission" date="2020-05" db="EMBL/GenBank/DDBJ databases">
        <title>WGS assembly of Panicum virgatum.</title>
        <authorList>
            <person name="Lovell J.T."/>
            <person name="Jenkins J."/>
            <person name="Shu S."/>
            <person name="Juenger T.E."/>
            <person name="Schmutz J."/>
        </authorList>
    </citation>
    <scope>NUCLEOTIDE SEQUENCE</scope>
    <source>
        <strain evidence="2">AP13</strain>
    </source>
</reference>
<proteinExistence type="predicted"/>
<feature type="region of interest" description="Disordered" evidence="1">
    <location>
        <begin position="87"/>
        <end position="115"/>
    </location>
</feature>
<evidence type="ECO:0000313" key="2">
    <source>
        <dbReference type="EMBL" id="KAG2611838.1"/>
    </source>
</evidence>
<organism evidence="2 3">
    <name type="scientific">Panicum virgatum</name>
    <name type="common">Blackwell switchgrass</name>
    <dbReference type="NCBI Taxonomy" id="38727"/>
    <lineage>
        <taxon>Eukaryota</taxon>
        <taxon>Viridiplantae</taxon>
        <taxon>Streptophyta</taxon>
        <taxon>Embryophyta</taxon>
        <taxon>Tracheophyta</taxon>
        <taxon>Spermatophyta</taxon>
        <taxon>Magnoliopsida</taxon>
        <taxon>Liliopsida</taxon>
        <taxon>Poales</taxon>
        <taxon>Poaceae</taxon>
        <taxon>PACMAD clade</taxon>
        <taxon>Panicoideae</taxon>
        <taxon>Panicodae</taxon>
        <taxon>Paniceae</taxon>
        <taxon>Panicinae</taxon>
        <taxon>Panicum</taxon>
        <taxon>Panicum sect. Hiantes</taxon>
    </lineage>
</organism>
<gene>
    <name evidence="2" type="ORF">PVAP13_4KG110500</name>
</gene>
<evidence type="ECO:0000256" key="1">
    <source>
        <dbReference type="SAM" id="MobiDB-lite"/>
    </source>
</evidence>